<name>A0AAN9TT24_9HEMI</name>
<dbReference type="PROSITE" id="PS00131">
    <property type="entry name" value="CARBOXYPEPT_SER_SER"/>
    <property type="match status" value="1"/>
</dbReference>
<evidence type="ECO:0000256" key="7">
    <source>
        <dbReference type="RuleBase" id="RU361156"/>
    </source>
</evidence>
<keyword evidence="3 7" id="KW-0645">Protease</keyword>
<dbReference type="SUPFAM" id="SSF53474">
    <property type="entry name" value="alpha/beta-Hydrolases"/>
    <property type="match status" value="1"/>
</dbReference>
<evidence type="ECO:0000256" key="3">
    <source>
        <dbReference type="ARBA" id="ARBA00022670"/>
    </source>
</evidence>
<dbReference type="InterPro" id="IPR029058">
    <property type="entry name" value="AB_hydrolase_fold"/>
</dbReference>
<dbReference type="PANTHER" id="PTHR11802:SF472">
    <property type="entry name" value="SERINE CARBOXYPEPTIDASE CPVL-RELATED"/>
    <property type="match status" value="1"/>
</dbReference>
<sequence length="487" mass="57064">MFGFLILCSTVLTIQAQKTEYYTIAEDAPETEMLFDTLWTTENELWQTTITKDNHKQGQPVFASQFIKNCDYNKAKKMLEVEPILGVQSYSGYITVNRRYNSNLFFWLVPSQGNVTNDPVVVWLMGFPGFSSMYGAFQENGPFRFDHAGNLTLNEYSWTRRYNMLYIDNPVGIGYSFTDNVAGFSRNQEQVATNLYEFMVQFYEIFPELQKNRLIVGGESYGGKFATSFAYEIHERNQISHTKMNLTGLFVGNSLLDPINMLEYSQNLYRLGIIDYQSCLEMKKLENYMKRLIHMKEWIQAMEMGEQIHAKLTEVGYEYRYDFTQLKIDLLDKHVAEYLNQDETKKMFHVGNNPFYNHEQVYEFLREDIYQSVKEKVEELLPHLKFLFYSGQFDILVTRANTNSFTNKLRWTDAIRFAKQQPITWRINNEVVGFVASVSNLTEVLVRNANHMACASQPEHMFRLFNLFAEKGYFSDQTLLMADNDYL</sequence>
<accession>A0AAN9TT24</accession>
<keyword evidence="2 7" id="KW-0121">Carboxypeptidase</keyword>
<proteinExistence type="inferred from homology"/>
<keyword evidence="6" id="KW-0325">Glycoprotein</keyword>
<evidence type="ECO:0000256" key="4">
    <source>
        <dbReference type="ARBA" id="ARBA00022729"/>
    </source>
</evidence>
<comment type="similarity">
    <text evidence="1 7">Belongs to the peptidase S10 family.</text>
</comment>
<dbReference type="Proteomes" id="UP001367676">
    <property type="component" value="Unassembled WGS sequence"/>
</dbReference>
<feature type="chain" id="PRO_5042671763" description="Carboxypeptidase" evidence="7">
    <location>
        <begin position="17"/>
        <end position="487"/>
    </location>
</feature>
<dbReference type="GO" id="GO:0004185">
    <property type="term" value="F:serine-type carboxypeptidase activity"/>
    <property type="evidence" value="ECO:0007669"/>
    <property type="project" value="UniProtKB-UniRule"/>
</dbReference>
<dbReference type="AlphaFoldDB" id="A0AAN9TT24"/>
<dbReference type="EC" id="3.4.16.-" evidence="7"/>
<evidence type="ECO:0000256" key="2">
    <source>
        <dbReference type="ARBA" id="ARBA00022645"/>
    </source>
</evidence>
<evidence type="ECO:0000256" key="1">
    <source>
        <dbReference type="ARBA" id="ARBA00009431"/>
    </source>
</evidence>
<evidence type="ECO:0000256" key="6">
    <source>
        <dbReference type="ARBA" id="ARBA00023180"/>
    </source>
</evidence>
<dbReference type="PRINTS" id="PR00724">
    <property type="entry name" value="CRBOXYPTASEC"/>
</dbReference>
<dbReference type="Pfam" id="PF00450">
    <property type="entry name" value="Peptidase_S10"/>
    <property type="match status" value="1"/>
</dbReference>
<keyword evidence="9" id="KW-1185">Reference proteome</keyword>
<comment type="caution">
    <text evidence="8">The sequence shown here is derived from an EMBL/GenBank/DDBJ whole genome shotgun (WGS) entry which is preliminary data.</text>
</comment>
<protein>
    <recommendedName>
        <fullName evidence="7">Carboxypeptidase</fullName>
        <ecNumber evidence="7">3.4.16.-</ecNumber>
    </recommendedName>
</protein>
<evidence type="ECO:0000256" key="5">
    <source>
        <dbReference type="ARBA" id="ARBA00022801"/>
    </source>
</evidence>
<keyword evidence="5 7" id="KW-0378">Hydrolase</keyword>
<dbReference type="PANTHER" id="PTHR11802">
    <property type="entry name" value="SERINE PROTEASE FAMILY S10 SERINE CARBOXYPEPTIDASE"/>
    <property type="match status" value="1"/>
</dbReference>
<organism evidence="8 9">
    <name type="scientific">Parthenolecanium corni</name>
    <dbReference type="NCBI Taxonomy" id="536013"/>
    <lineage>
        <taxon>Eukaryota</taxon>
        <taxon>Metazoa</taxon>
        <taxon>Ecdysozoa</taxon>
        <taxon>Arthropoda</taxon>
        <taxon>Hexapoda</taxon>
        <taxon>Insecta</taxon>
        <taxon>Pterygota</taxon>
        <taxon>Neoptera</taxon>
        <taxon>Paraneoptera</taxon>
        <taxon>Hemiptera</taxon>
        <taxon>Sternorrhyncha</taxon>
        <taxon>Coccoidea</taxon>
        <taxon>Coccidae</taxon>
        <taxon>Parthenolecanium</taxon>
    </lineage>
</organism>
<dbReference type="InterPro" id="IPR001563">
    <property type="entry name" value="Peptidase_S10"/>
</dbReference>
<keyword evidence="4 7" id="KW-0732">Signal</keyword>
<gene>
    <name evidence="8" type="ORF">V9T40_003386</name>
</gene>
<dbReference type="EMBL" id="JBBCAQ010000006">
    <property type="protein sequence ID" value="KAK7603387.1"/>
    <property type="molecule type" value="Genomic_DNA"/>
</dbReference>
<evidence type="ECO:0000313" key="8">
    <source>
        <dbReference type="EMBL" id="KAK7603387.1"/>
    </source>
</evidence>
<dbReference type="Gene3D" id="3.40.50.1820">
    <property type="entry name" value="alpha/beta hydrolase"/>
    <property type="match status" value="1"/>
</dbReference>
<dbReference type="GO" id="GO:0006508">
    <property type="term" value="P:proteolysis"/>
    <property type="evidence" value="ECO:0007669"/>
    <property type="project" value="UniProtKB-KW"/>
</dbReference>
<evidence type="ECO:0000313" key="9">
    <source>
        <dbReference type="Proteomes" id="UP001367676"/>
    </source>
</evidence>
<reference evidence="8 9" key="1">
    <citation type="submission" date="2024-03" db="EMBL/GenBank/DDBJ databases">
        <title>Adaptation during the transition from Ophiocordyceps entomopathogen to insect associate is accompanied by gene loss and intensified selection.</title>
        <authorList>
            <person name="Ward C.M."/>
            <person name="Onetto C.A."/>
            <person name="Borneman A.R."/>
        </authorList>
    </citation>
    <scope>NUCLEOTIDE SEQUENCE [LARGE SCALE GENOMIC DNA]</scope>
    <source>
        <strain evidence="8">AWRI1</strain>
        <tissue evidence="8">Single Adult Female</tissue>
    </source>
</reference>
<dbReference type="InterPro" id="IPR018202">
    <property type="entry name" value="Ser_caboxypep_ser_AS"/>
</dbReference>
<feature type="signal peptide" evidence="7">
    <location>
        <begin position="1"/>
        <end position="16"/>
    </location>
</feature>